<dbReference type="InterPro" id="IPR009057">
    <property type="entry name" value="Homeodomain-like_sf"/>
</dbReference>
<name>A0A4R9LY90_9LEPT</name>
<organism evidence="6 7">
    <name type="scientific">Leptospira ilyithenensis</name>
    <dbReference type="NCBI Taxonomy" id="2484901"/>
    <lineage>
        <taxon>Bacteria</taxon>
        <taxon>Pseudomonadati</taxon>
        <taxon>Spirochaetota</taxon>
        <taxon>Spirochaetia</taxon>
        <taxon>Leptospirales</taxon>
        <taxon>Leptospiraceae</taxon>
        <taxon>Leptospira</taxon>
    </lineage>
</organism>
<dbReference type="Gene3D" id="1.10.357.10">
    <property type="entry name" value="Tetracycline Repressor, domain 2"/>
    <property type="match status" value="1"/>
</dbReference>
<gene>
    <name evidence="6" type="ORF">EHS11_00040</name>
</gene>
<keyword evidence="2 4" id="KW-0238">DNA-binding</keyword>
<dbReference type="Pfam" id="PF00440">
    <property type="entry name" value="TetR_N"/>
    <property type="match status" value="1"/>
</dbReference>
<keyword evidence="7" id="KW-1185">Reference proteome</keyword>
<evidence type="ECO:0000256" key="2">
    <source>
        <dbReference type="ARBA" id="ARBA00023125"/>
    </source>
</evidence>
<evidence type="ECO:0000313" key="7">
    <source>
        <dbReference type="Proteomes" id="UP000298264"/>
    </source>
</evidence>
<evidence type="ECO:0000259" key="5">
    <source>
        <dbReference type="PROSITE" id="PS50977"/>
    </source>
</evidence>
<evidence type="ECO:0000313" key="6">
    <source>
        <dbReference type="EMBL" id="TGN16745.1"/>
    </source>
</evidence>
<evidence type="ECO:0000256" key="3">
    <source>
        <dbReference type="ARBA" id="ARBA00023163"/>
    </source>
</evidence>
<dbReference type="AlphaFoldDB" id="A0A4R9LY90"/>
<dbReference type="PROSITE" id="PS50977">
    <property type="entry name" value="HTH_TETR_2"/>
    <property type="match status" value="1"/>
</dbReference>
<protein>
    <submittedName>
        <fullName evidence="6">TetR/AcrR family transcriptional regulator</fullName>
    </submittedName>
</protein>
<dbReference type="InterPro" id="IPR001647">
    <property type="entry name" value="HTH_TetR"/>
</dbReference>
<evidence type="ECO:0000256" key="1">
    <source>
        <dbReference type="ARBA" id="ARBA00023015"/>
    </source>
</evidence>
<sequence length="212" mass="23863">MLLDKLDNNCQVCFVSDKLIPNDEIETDSRKVEILEGAIGVFLRYGFKKTSMDDVAKSVSISRQALYLYFADKEDLFKEGLRYFFATSFRSAAQILNQKKIPIEEKLFLALEAWLGRYVGGKSSEADDLILASKGLVSGLICSYEEKFYLALIEAIRDSKLNAYYIKKGIGPEQITNTLRAMAQGFKFSCDSDASFKIKLKESIQVICAPIL</sequence>
<dbReference type="PANTHER" id="PTHR47506:SF6">
    <property type="entry name" value="HTH-TYPE TRANSCRIPTIONAL REPRESSOR NEMR"/>
    <property type="match status" value="1"/>
</dbReference>
<dbReference type="PANTHER" id="PTHR47506">
    <property type="entry name" value="TRANSCRIPTIONAL REGULATORY PROTEIN"/>
    <property type="match status" value="1"/>
</dbReference>
<feature type="domain" description="HTH tetR-type" evidence="5">
    <location>
        <begin position="28"/>
        <end position="88"/>
    </location>
</feature>
<dbReference type="Proteomes" id="UP000298264">
    <property type="component" value="Unassembled WGS sequence"/>
</dbReference>
<dbReference type="SUPFAM" id="SSF46689">
    <property type="entry name" value="Homeodomain-like"/>
    <property type="match status" value="1"/>
</dbReference>
<dbReference type="FunFam" id="1.10.10.60:FF:000141">
    <property type="entry name" value="TetR family transcriptional regulator"/>
    <property type="match status" value="1"/>
</dbReference>
<proteinExistence type="predicted"/>
<keyword evidence="3" id="KW-0804">Transcription</keyword>
<feature type="DNA-binding region" description="H-T-H motif" evidence="4">
    <location>
        <begin position="51"/>
        <end position="70"/>
    </location>
</feature>
<accession>A0A4R9LY90</accession>
<dbReference type="PRINTS" id="PR00455">
    <property type="entry name" value="HTHTETR"/>
</dbReference>
<dbReference type="GO" id="GO:0003677">
    <property type="term" value="F:DNA binding"/>
    <property type="evidence" value="ECO:0007669"/>
    <property type="project" value="UniProtKB-UniRule"/>
</dbReference>
<dbReference type="OrthoDB" id="9809994at2"/>
<comment type="caution">
    <text evidence="6">The sequence shown here is derived from an EMBL/GenBank/DDBJ whole genome shotgun (WGS) entry which is preliminary data.</text>
</comment>
<keyword evidence="1" id="KW-0805">Transcription regulation</keyword>
<evidence type="ECO:0000256" key="4">
    <source>
        <dbReference type="PROSITE-ProRule" id="PRU00335"/>
    </source>
</evidence>
<dbReference type="EMBL" id="RQHV01000001">
    <property type="protein sequence ID" value="TGN16745.1"/>
    <property type="molecule type" value="Genomic_DNA"/>
</dbReference>
<reference evidence="6" key="1">
    <citation type="journal article" date="2019" name="PLoS Negl. Trop. Dis.">
        <title>Revisiting the worldwide diversity of Leptospira species in the environment.</title>
        <authorList>
            <person name="Vincent A.T."/>
            <person name="Schiettekatte O."/>
            <person name="Bourhy P."/>
            <person name="Veyrier F.J."/>
            <person name="Picardeau M."/>
        </authorList>
    </citation>
    <scope>NUCLEOTIDE SEQUENCE [LARGE SCALE GENOMIC DNA]</scope>
    <source>
        <strain evidence="6">201400974</strain>
    </source>
</reference>